<dbReference type="SUPFAM" id="SSF52540">
    <property type="entry name" value="P-loop containing nucleoside triphosphate hydrolases"/>
    <property type="match status" value="1"/>
</dbReference>
<reference evidence="7" key="1">
    <citation type="submission" date="2020-10" db="EMBL/GenBank/DDBJ databases">
        <authorList>
            <person name="Gilroy R."/>
        </authorList>
    </citation>
    <scope>NUCLEOTIDE SEQUENCE</scope>
    <source>
        <strain evidence="7">G3-8215</strain>
    </source>
</reference>
<sequence length="217" mass="23968">MTEITKAYATTYTRLEVLKGVDLTVEDGELVSVMGASGSGKSTLLNILGLLDCYDSGEYYIGDRLMRDLSEHEAAHYRNRIFGFVFQAANLIPYKNVADNVLLPMLYRGARYSESYRAAMECLERLGISGWAGHYPNELSGGQRQRVAIARAIITRPEIILADEPTGQLDSTTSGEVMSILKQINSESGTTVIIVTHEKSISEETDRVIHIKDGLIC</sequence>
<dbReference type="InterPro" id="IPR027417">
    <property type="entry name" value="P-loop_NTPase"/>
</dbReference>
<keyword evidence="3 7" id="KW-0067">ATP-binding</keyword>
<evidence type="ECO:0000256" key="4">
    <source>
        <dbReference type="ARBA" id="ARBA00022967"/>
    </source>
</evidence>
<dbReference type="InterPro" id="IPR003439">
    <property type="entry name" value="ABC_transporter-like_ATP-bd"/>
</dbReference>
<comment type="caution">
    <text evidence="7">The sequence shown here is derived from an EMBL/GenBank/DDBJ whole genome shotgun (WGS) entry which is preliminary data.</text>
</comment>
<protein>
    <submittedName>
        <fullName evidence="7">ABC transporter ATP-binding protein</fullName>
    </submittedName>
</protein>
<evidence type="ECO:0000259" key="6">
    <source>
        <dbReference type="PROSITE" id="PS50893"/>
    </source>
</evidence>
<evidence type="ECO:0000256" key="1">
    <source>
        <dbReference type="ARBA" id="ARBA00022448"/>
    </source>
</evidence>
<dbReference type="GO" id="GO:0005524">
    <property type="term" value="F:ATP binding"/>
    <property type="evidence" value="ECO:0007669"/>
    <property type="project" value="UniProtKB-KW"/>
</dbReference>
<dbReference type="PANTHER" id="PTHR42798:SF6">
    <property type="entry name" value="CELL DIVISION ATP-BINDING PROTEIN FTSE"/>
    <property type="match status" value="1"/>
</dbReference>
<dbReference type="FunFam" id="3.40.50.300:FF:000032">
    <property type="entry name" value="Export ABC transporter ATP-binding protein"/>
    <property type="match status" value="1"/>
</dbReference>
<dbReference type="PROSITE" id="PS50893">
    <property type="entry name" value="ABC_TRANSPORTER_2"/>
    <property type="match status" value="1"/>
</dbReference>
<reference evidence="7" key="2">
    <citation type="journal article" date="2021" name="PeerJ">
        <title>Extensive microbial diversity within the chicken gut microbiome revealed by metagenomics and culture.</title>
        <authorList>
            <person name="Gilroy R."/>
            <person name="Ravi A."/>
            <person name="Getino M."/>
            <person name="Pursley I."/>
            <person name="Horton D.L."/>
            <person name="Alikhan N.F."/>
            <person name="Baker D."/>
            <person name="Gharbi K."/>
            <person name="Hall N."/>
            <person name="Watson M."/>
            <person name="Adriaenssens E.M."/>
            <person name="Foster-Nyarko E."/>
            <person name="Jarju S."/>
            <person name="Secka A."/>
            <person name="Antonio M."/>
            <person name="Oren A."/>
            <person name="Chaudhuri R.R."/>
            <person name="La Ragione R."/>
            <person name="Hildebrand F."/>
            <person name="Pallen M.J."/>
        </authorList>
    </citation>
    <scope>NUCLEOTIDE SEQUENCE</scope>
    <source>
        <strain evidence="7">G3-8215</strain>
    </source>
</reference>
<keyword evidence="2" id="KW-0547">Nucleotide-binding</keyword>
<evidence type="ECO:0000313" key="7">
    <source>
        <dbReference type="EMBL" id="MBO8483277.1"/>
    </source>
</evidence>
<name>A0A940IHB0_9BACT</name>
<dbReference type="AlphaFoldDB" id="A0A940IHB0"/>
<organism evidence="7 8">
    <name type="scientific">Candidatus Cryptobacteroides avicola</name>
    <dbReference type="NCBI Taxonomy" id="2840757"/>
    <lineage>
        <taxon>Bacteria</taxon>
        <taxon>Pseudomonadati</taxon>
        <taxon>Bacteroidota</taxon>
        <taxon>Bacteroidia</taxon>
        <taxon>Bacteroidales</taxon>
        <taxon>Candidatus Cryptobacteroides</taxon>
    </lineage>
</organism>
<proteinExistence type="inferred from homology"/>
<dbReference type="EMBL" id="JADILV010000025">
    <property type="protein sequence ID" value="MBO8483277.1"/>
    <property type="molecule type" value="Genomic_DNA"/>
</dbReference>
<dbReference type="GO" id="GO:0022857">
    <property type="term" value="F:transmembrane transporter activity"/>
    <property type="evidence" value="ECO:0007669"/>
    <property type="project" value="UniProtKB-ARBA"/>
</dbReference>
<dbReference type="SMART" id="SM00382">
    <property type="entry name" value="AAA"/>
    <property type="match status" value="1"/>
</dbReference>
<keyword evidence="4" id="KW-1278">Translocase</keyword>
<dbReference type="InterPro" id="IPR017871">
    <property type="entry name" value="ABC_transporter-like_CS"/>
</dbReference>
<evidence type="ECO:0000313" key="8">
    <source>
        <dbReference type="Proteomes" id="UP000725002"/>
    </source>
</evidence>
<gene>
    <name evidence="7" type="ORF">IAB75_04080</name>
</gene>
<dbReference type="GO" id="GO:0098796">
    <property type="term" value="C:membrane protein complex"/>
    <property type="evidence" value="ECO:0007669"/>
    <property type="project" value="UniProtKB-ARBA"/>
</dbReference>
<dbReference type="Gene3D" id="3.40.50.300">
    <property type="entry name" value="P-loop containing nucleotide triphosphate hydrolases"/>
    <property type="match status" value="1"/>
</dbReference>
<dbReference type="InterPro" id="IPR003593">
    <property type="entry name" value="AAA+_ATPase"/>
</dbReference>
<dbReference type="Proteomes" id="UP000725002">
    <property type="component" value="Unassembled WGS sequence"/>
</dbReference>
<dbReference type="PANTHER" id="PTHR42798">
    <property type="entry name" value="LIPOPROTEIN-RELEASING SYSTEM ATP-BINDING PROTEIN LOLD"/>
    <property type="match status" value="1"/>
</dbReference>
<evidence type="ECO:0000256" key="5">
    <source>
        <dbReference type="ARBA" id="ARBA00038388"/>
    </source>
</evidence>
<evidence type="ECO:0000256" key="3">
    <source>
        <dbReference type="ARBA" id="ARBA00022840"/>
    </source>
</evidence>
<dbReference type="PROSITE" id="PS00211">
    <property type="entry name" value="ABC_TRANSPORTER_1"/>
    <property type="match status" value="1"/>
</dbReference>
<feature type="domain" description="ABC transporter" evidence="6">
    <location>
        <begin position="2"/>
        <end position="216"/>
    </location>
</feature>
<dbReference type="Pfam" id="PF00005">
    <property type="entry name" value="ABC_tran"/>
    <property type="match status" value="1"/>
</dbReference>
<keyword evidence="1" id="KW-0813">Transport</keyword>
<dbReference type="GO" id="GO:0016887">
    <property type="term" value="F:ATP hydrolysis activity"/>
    <property type="evidence" value="ECO:0007669"/>
    <property type="project" value="InterPro"/>
</dbReference>
<evidence type="ECO:0000256" key="2">
    <source>
        <dbReference type="ARBA" id="ARBA00022741"/>
    </source>
</evidence>
<comment type="similarity">
    <text evidence="5">Belongs to the ABC transporter superfamily. Macrolide exporter (TC 3.A.1.122) family.</text>
</comment>
<dbReference type="CDD" id="cd03255">
    <property type="entry name" value="ABC_MJ0796_LolCDE_FtsE"/>
    <property type="match status" value="1"/>
</dbReference>
<accession>A0A940IHB0</accession>
<dbReference type="InterPro" id="IPR017911">
    <property type="entry name" value="MacB-like_ATP-bd"/>
</dbReference>